<dbReference type="Gene3D" id="1.10.10.60">
    <property type="entry name" value="Homeodomain-like"/>
    <property type="match status" value="1"/>
</dbReference>
<dbReference type="InterPro" id="IPR018060">
    <property type="entry name" value="HTH_AraC"/>
</dbReference>
<name>A0A1H4RJ33_PSEJE</name>
<dbReference type="RefSeq" id="WP_224795403.1">
    <property type="nucleotide sequence ID" value="NZ_FNTC01000002.1"/>
</dbReference>
<accession>A0A1H4RJ33</accession>
<keyword evidence="1" id="KW-0805">Transcription regulation</keyword>
<dbReference type="Proteomes" id="UP000198542">
    <property type="component" value="Unassembled WGS sequence"/>
</dbReference>
<dbReference type="PROSITE" id="PS01124">
    <property type="entry name" value="HTH_ARAC_FAMILY_2"/>
    <property type="match status" value="1"/>
</dbReference>
<evidence type="ECO:0000313" key="7">
    <source>
        <dbReference type="EMBL" id="SEC31869.1"/>
    </source>
</evidence>
<keyword evidence="8" id="KW-1185">Reference proteome</keyword>
<keyword evidence="3" id="KW-0010">Activator</keyword>
<evidence type="ECO:0000313" key="8">
    <source>
        <dbReference type="Proteomes" id="UP000198542"/>
    </source>
</evidence>
<evidence type="ECO:0000256" key="5">
    <source>
        <dbReference type="ARBA" id="ARBA00037345"/>
    </source>
</evidence>
<gene>
    <name evidence="7" type="ORF">SAMN04490187_3932</name>
</gene>
<proteinExistence type="predicted"/>
<feature type="domain" description="HTH araC/xylS-type" evidence="6">
    <location>
        <begin position="171"/>
        <end position="269"/>
    </location>
</feature>
<evidence type="ECO:0000256" key="4">
    <source>
        <dbReference type="ARBA" id="ARBA00023163"/>
    </source>
</evidence>
<sequence>MVSMSHRNRPPPPRLSEPVRRIEAGPWAIELLPGCAYATRYVATQAGIGFAFDSQRGLHAIGSDRIRPFDAVPNGLAFVPAGCDVLSESPQGGEYLRVIRTDAMALMGDRAFNNRIDRQATALAWRMRAALLLSSVEDDWEAWALALSERATGSEAVSTTPHGSITGSRMRLLDEFIDAGLEDPLSVPAMAGLLGLSEGYFMRAFKNATGKSPHSYLIDRRLAKARALMRDSTATLTEIAYACGFNSQAHMATTFKQRLGVSPAQLRQSLGLEQIDSESHAKADLLGVAKRN</sequence>
<keyword evidence="4" id="KW-0804">Transcription</keyword>
<dbReference type="AlphaFoldDB" id="A0A1H4RJ33"/>
<dbReference type="PANTHER" id="PTHR46796">
    <property type="entry name" value="HTH-TYPE TRANSCRIPTIONAL ACTIVATOR RHAS-RELATED"/>
    <property type="match status" value="1"/>
</dbReference>
<reference evidence="8" key="1">
    <citation type="submission" date="2016-10" db="EMBL/GenBank/DDBJ databases">
        <authorList>
            <person name="Varghese N."/>
            <person name="Submissions S."/>
        </authorList>
    </citation>
    <scope>NUCLEOTIDE SEQUENCE [LARGE SCALE GENOMIC DNA]</scope>
    <source>
        <strain evidence="8">BS3660</strain>
    </source>
</reference>
<protein>
    <submittedName>
        <fullName evidence="7">Transcriptional regulator, AraC family</fullName>
    </submittedName>
</protein>
<dbReference type="InterPro" id="IPR009057">
    <property type="entry name" value="Homeodomain-like_sf"/>
</dbReference>
<dbReference type="Pfam" id="PF12833">
    <property type="entry name" value="HTH_18"/>
    <property type="match status" value="1"/>
</dbReference>
<evidence type="ECO:0000256" key="2">
    <source>
        <dbReference type="ARBA" id="ARBA00023125"/>
    </source>
</evidence>
<dbReference type="GO" id="GO:0043565">
    <property type="term" value="F:sequence-specific DNA binding"/>
    <property type="evidence" value="ECO:0007669"/>
    <property type="project" value="InterPro"/>
</dbReference>
<comment type="function">
    <text evidence="5">Regulatory protein of the TOL plasmid xyl operons. XylS activates the xylXYZLTEGFJQKIH operon required for the degradation of toluene, m-xylene and p-xylene.</text>
</comment>
<evidence type="ECO:0000256" key="1">
    <source>
        <dbReference type="ARBA" id="ARBA00023015"/>
    </source>
</evidence>
<organism evidence="7 8">
    <name type="scientific">Pseudomonas jessenii</name>
    <dbReference type="NCBI Taxonomy" id="77298"/>
    <lineage>
        <taxon>Bacteria</taxon>
        <taxon>Pseudomonadati</taxon>
        <taxon>Pseudomonadota</taxon>
        <taxon>Gammaproteobacteria</taxon>
        <taxon>Pseudomonadales</taxon>
        <taxon>Pseudomonadaceae</taxon>
        <taxon>Pseudomonas</taxon>
    </lineage>
</organism>
<evidence type="ECO:0000259" key="6">
    <source>
        <dbReference type="PROSITE" id="PS01124"/>
    </source>
</evidence>
<keyword evidence="2" id="KW-0238">DNA-binding</keyword>
<dbReference type="InterPro" id="IPR050204">
    <property type="entry name" value="AraC_XylS_family_regulators"/>
</dbReference>
<dbReference type="SMART" id="SM00342">
    <property type="entry name" value="HTH_ARAC"/>
    <property type="match status" value="1"/>
</dbReference>
<evidence type="ECO:0000256" key="3">
    <source>
        <dbReference type="ARBA" id="ARBA00023159"/>
    </source>
</evidence>
<dbReference type="EMBL" id="FNTC01000002">
    <property type="protein sequence ID" value="SEC31869.1"/>
    <property type="molecule type" value="Genomic_DNA"/>
</dbReference>
<dbReference type="PANTHER" id="PTHR46796:SF6">
    <property type="entry name" value="ARAC SUBFAMILY"/>
    <property type="match status" value="1"/>
</dbReference>
<dbReference type="GO" id="GO:0003700">
    <property type="term" value="F:DNA-binding transcription factor activity"/>
    <property type="evidence" value="ECO:0007669"/>
    <property type="project" value="InterPro"/>
</dbReference>
<dbReference type="SUPFAM" id="SSF46689">
    <property type="entry name" value="Homeodomain-like"/>
    <property type="match status" value="2"/>
</dbReference>